<evidence type="ECO:0000313" key="3">
    <source>
        <dbReference type="Proteomes" id="UP000184121"/>
    </source>
</evidence>
<feature type="transmembrane region" description="Helical" evidence="1">
    <location>
        <begin position="30"/>
        <end position="51"/>
    </location>
</feature>
<organism evidence="2 3">
    <name type="scientific">Flavobacterium saccharophilum</name>
    <dbReference type="NCBI Taxonomy" id="29534"/>
    <lineage>
        <taxon>Bacteria</taxon>
        <taxon>Pseudomonadati</taxon>
        <taxon>Bacteroidota</taxon>
        <taxon>Flavobacteriia</taxon>
        <taxon>Flavobacteriales</taxon>
        <taxon>Flavobacteriaceae</taxon>
        <taxon>Flavobacterium</taxon>
    </lineage>
</organism>
<dbReference type="Proteomes" id="UP000184121">
    <property type="component" value="Unassembled WGS sequence"/>
</dbReference>
<accession>A0A1M7KHL9</accession>
<dbReference type="RefSeq" id="WP_072974861.1">
    <property type="nucleotide sequence ID" value="NZ_FRBY01000005.1"/>
</dbReference>
<feature type="transmembrane region" description="Helical" evidence="1">
    <location>
        <begin position="63"/>
        <end position="82"/>
    </location>
</feature>
<keyword evidence="1" id="KW-0812">Transmembrane</keyword>
<proteinExistence type="predicted"/>
<evidence type="ECO:0000256" key="1">
    <source>
        <dbReference type="SAM" id="Phobius"/>
    </source>
</evidence>
<gene>
    <name evidence="2" type="ORF">SAMN05444366_3797</name>
</gene>
<evidence type="ECO:0000313" key="2">
    <source>
        <dbReference type="EMBL" id="SHM64377.1"/>
    </source>
</evidence>
<reference evidence="3" key="1">
    <citation type="submission" date="2016-11" db="EMBL/GenBank/DDBJ databases">
        <authorList>
            <person name="Varghese N."/>
            <person name="Submissions S."/>
        </authorList>
    </citation>
    <scope>NUCLEOTIDE SEQUENCE [LARGE SCALE GENOMIC DNA]</scope>
    <source>
        <strain evidence="3">DSM 1811</strain>
    </source>
</reference>
<protein>
    <submittedName>
        <fullName evidence="2">Uncharacterized protein</fullName>
    </submittedName>
</protein>
<feature type="transmembrane region" description="Helical" evidence="1">
    <location>
        <begin position="88"/>
        <end position="107"/>
    </location>
</feature>
<dbReference type="OrthoDB" id="1364574at2"/>
<keyword evidence="1" id="KW-1133">Transmembrane helix</keyword>
<dbReference type="STRING" id="29534.SAMN05444366_3797"/>
<name>A0A1M7KHL9_9FLAO</name>
<sequence length="112" mass="13037">MKNINYLNYFFVGIPAIIFLLAFLQIIDLIVFGLLFSVLTGLFQVTIGGCMLIDEPHDKSLQWYIIGVLLFFIMICINPYLPKHDFKIYFFYAIPAILAFHLTILIYKKAHK</sequence>
<dbReference type="AlphaFoldDB" id="A0A1M7KHL9"/>
<keyword evidence="3" id="KW-1185">Reference proteome</keyword>
<feature type="transmembrane region" description="Helical" evidence="1">
    <location>
        <begin position="7"/>
        <end position="24"/>
    </location>
</feature>
<dbReference type="EMBL" id="FRBY01000005">
    <property type="protein sequence ID" value="SHM64377.1"/>
    <property type="molecule type" value="Genomic_DNA"/>
</dbReference>
<keyword evidence="1" id="KW-0472">Membrane</keyword>